<comment type="cofactor">
    <cofactor evidence="1">
        <name>heme</name>
        <dbReference type="ChEBI" id="CHEBI:30413"/>
    </cofactor>
</comment>
<evidence type="ECO:0000256" key="3">
    <source>
        <dbReference type="ARBA" id="ARBA00022617"/>
    </source>
</evidence>
<dbReference type="Gene3D" id="1.10.630.10">
    <property type="entry name" value="Cytochrome P450"/>
    <property type="match status" value="1"/>
</dbReference>
<evidence type="ECO:0000256" key="7">
    <source>
        <dbReference type="ARBA" id="ARBA00023033"/>
    </source>
</evidence>
<evidence type="ECO:0000256" key="6">
    <source>
        <dbReference type="ARBA" id="ARBA00023004"/>
    </source>
</evidence>
<dbReference type="OrthoDB" id="4485330at2759"/>
<keyword evidence="7" id="KW-0503">Monooxygenase</keyword>
<keyword evidence="6" id="KW-0408">Iron</keyword>
<evidence type="ECO:0000256" key="4">
    <source>
        <dbReference type="ARBA" id="ARBA00022723"/>
    </source>
</evidence>
<dbReference type="PANTHER" id="PTHR24305:SF237">
    <property type="entry name" value="CYTOCHROME P450 MONOOXYGENASE ATNE-RELATED"/>
    <property type="match status" value="1"/>
</dbReference>
<organism evidence="8 9">
    <name type="scientific">Endocarpon pusillum</name>
    <dbReference type="NCBI Taxonomy" id="364733"/>
    <lineage>
        <taxon>Eukaryota</taxon>
        <taxon>Fungi</taxon>
        <taxon>Dikarya</taxon>
        <taxon>Ascomycota</taxon>
        <taxon>Pezizomycotina</taxon>
        <taxon>Eurotiomycetes</taxon>
        <taxon>Chaetothyriomycetidae</taxon>
        <taxon>Verrucariales</taxon>
        <taxon>Verrucariaceae</taxon>
        <taxon>Endocarpon</taxon>
    </lineage>
</organism>
<proteinExistence type="inferred from homology"/>
<keyword evidence="5" id="KW-0560">Oxidoreductase</keyword>
<keyword evidence="9" id="KW-1185">Reference proteome</keyword>
<protein>
    <recommendedName>
        <fullName evidence="10">Cytochrome P450</fullName>
    </recommendedName>
</protein>
<dbReference type="AlphaFoldDB" id="A0A8H7AH84"/>
<evidence type="ECO:0008006" key="10">
    <source>
        <dbReference type="Google" id="ProtNLM"/>
    </source>
</evidence>
<dbReference type="GO" id="GO:0016705">
    <property type="term" value="F:oxidoreductase activity, acting on paired donors, with incorporation or reduction of molecular oxygen"/>
    <property type="evidence" value="ECO:0007669"/>
    <property type="project" value="InterPro"/>
</dbReference>
<dbReference type="Proteomes" id="UP000606974">
    <property type="component" value="Unassembled WGS sequence"/>
</dbReference>
<gene>
    <name evidence="8" type="ORF">GJ744_008312</name>
</gene>
<reference evidence="8" key="1">
    <citation type="submission" date="2020-02" db="EMBL/GenBank/DDBJ databases">
        <authorList>
            <person name="Palmer J.M."/>
        </authorList>
    </citation>
    <scope>NUCLEOTIDE SEQUENCE</scope>
    <source>
        <strain evidence="8">EPUS1.4</strain>
        <tissue evidence="8">Thallus</tissue>
    </source>
</reference>
<name>A0A8H7AH84_9EURO</name>
<dbReference type="GO" id="GO:0004497">
    <property type="term" value="F:monooxygenase activity"/>
    <property type="evidence" value="ECO:0007669"/>
    <property type="project" value="UniProtKB-KW"/>
</dbReference>
<keyword evidence="4" id="KW-0479">Metal-binding</keyword>
<evidence type="ECO:0000256" key="2">
    <source>
        <dbReference type="ARBA" id="ARBA00010617"/>
    </source>
</evidence>
<keyword evidence="3" id="KW-0349">Heme</keyword>
<dbReference type="InterPro" id="IPR050121">
    <property type="entry name" value="Cytochrome_P450_monoxygenase"/>
</dbReference>
<dbReference type="PANTHER" id="PTHR24305">
    <property type="entry name" value="CYTOCHROME P450"/>
    <property type="match status" value="1"/>
</dbReference>
<dbReference type="GO" id="GO:0005506">
    <property type="term" value="F:iron ion binding"/>
    <property type="evidence" value="ECO:0007669"/>
    <property type="project" value="InterPro"/>
</dbReference>
<accession>A0A8H7AH84</accession>
<sequence>MVSSPDNRPLLDAIAESNTRVGVMMPLRFLKNSVVDRYFFRGSIVARYTFIGFVKSLLQSKKDEKGHPSRRPCVYSILMNSDDGEGLGPNEIAAESTNLIIAGSDTTSTVLAAFFFYLTRCPAAYAQACSEVRSCFNSCSDLSNHARLASCTYLRACIDESMRIAPPVASALFREVESGGAVVDAHFLPAGCEGFSYHVYIVSLMSLLAR</sequence>
<evidence type="ECO:0000313" key="9">
    <source>
        <dbReference type="Proteomes" id="UP000606974"/>
    </source>
</evidence>
<comment type="caution">
    <text evidence="8">The sequence shown here is derived from an EMBL/GenBank/DDBJ whole genome shotgun (WGS) entry which is preliminary data.</text>
</comment>
<evidence type="ECO:0000256" key="5">
    <source>
        <dbReference type="ARBA" id="ARBA00023002"/>
    </source>
</evidence>
<evidence type="ECO:0000313" key="8">
    <source>
        <dbReference type="EMBL" id="KAF7509085.1"/>
    </source>
</evidence>
<dbReference type="EMBL" id="JAACFV010000045">
    <property type="protein sequence ID" value="KAF7509085.1"/>
    <property type="molecule type" value="Genomic_DNA"/>
</dbReference>
<comment type="similarity">
    <text evidence="2">Belongs to the cytochrome P450 family.</text>
</comment>
<dbReference type="SUPFAM" id="SSF48264">
    <property type="entry name" value="Cytochrome P450"/>
    <property type="match status" value="1"/>
</dbReference>
<dbReference type="InterPro" id="IPR001128">
    <property type="entry name" value="Cyt_P450"/>
</dbReference>
<dbReference type="Pfam" id="PF00067">
    <property type="entry name" value="p450"/>
    <property type="match status" value="1"/>
</dbReference>
<dbReference type="InterPro" id="IPR036396">
    <property type="entry name" value="Cyt_P450_sf"/>
</dbReference>
<evidence type="ECO:0000256" key="1">
    <source>
        <dbReference type="ARBA" id="ARBA00001971"/>
    </source>
</evidence>
<dbReference type="GO" id="GO:0020037">
    <property type="term" value="F:heme binding"/>
    <property type="evidence" value="ECO:0007669"/>
    <property type="project" value="InterPro"/>
</dbReference>